<sequence>MITKTQLENYIHSEMEKHGYCMKCDECVDLKRDMNRYMSRFDRFSQFELLLESILRCRYEKTCLKLN</sequence>
<evidence type="ECO:0000313" key="1">
    <source>
        <dbReference type="EMBL" id="CAB4202079.1"/>
    </source>
</evidence>
<gene>
    <name evidence="1" type="ORF">UFOVP1361_46</name>
</gene>
<reference evidence="1" key="1">
    <citation type="submission" date="2020-05" db="EMBL/GenBank/DDBJ databases">
        <authorList>
            <person name="Chiriac C."/>
            <person name="Salcher M."/>
            <person name="Ghai R."/>
            <person name="Kavagutti S V."/>
        </authorList>
    </citation>
    <scope>NUCLEOTIDE SEQUENCE</scope>
</reference>
<organism evidence="1">
    <name type="scientific">uncultured Caudovirales phage</name>
    <dbReference type="NCBI Taxonomy" id="2100421"/>
    <lineage>
        <taxon>Viruses</taxon>
        <taxon>Duplodnaviria</taxon>
        <taxon>Heunggongvirae</taxon>
        <taxon>Uroviricota</taxon>
        <taxon>Caudoviricetes</taxon>
        <taxon>Peduoviridae</taxon>
        <taxon>Maltschvirus</taxon>
        <taxon>Maltschvirus maltsch</taxon>
    </lineage>
</organism>
<name>A0A6J5S2W7_9CAUD</name>
<dbReference type="EMBL" id="LR797308">
    <property type="protein sequence ID" value="CAB4202079.1"/>
    <property type="molecule type" value="Genomic_DNA"/>
</dbReference>
<proteinExistence type="predicted"/>
<protein>
    <submittedName>
        <fullName evidence="1">Uncharacterized protein</fullName>
    </submittedName>
</protein>
<accession>A0A6J5S2W7</accession>